<feature type="repeat" description="TPR" evidence="1">
    <location>
        <begin position="14"/>
        <end position="47"/>
    </location>
</feature>
<evidence type="ECO:0000256" key="2">
    <source>
        <dbReference type="SAM" id="MobiDB-lite"/>
    </source>
</evidence>
<dbReference type="Pfam" id="PF13414">
    <property type="entry name" value="TPR_11"/>
    <property type="match status" value="1"/>
</dbReference>
<dbReference type="SUPFAM" id="SSF48452">
    <property type="entry name" value="TPR-like"/>
    <property type="match status" value="1"/>
</dbReference>
<dbReference type="STRING" id="1890683.A0A427YHH6"/>
<reference evidence="4 5" key="1">
    <citation type="submission" date="2018-11" db="EMBL/GenBank/DDBJ databases">
        <title>Genome sequence of Saitozyma podzolica DSM 27192.</title>
        <authorList>
            <person name="Aliyu H."/>
            <person name="Gorte O."/>
            <person name="Ochsenreither K."/>
        </authorList>
    </citation>
    <scope>NUCLEOTIDE SEQUENCE [LARGE SCALE GENOMIC DNA]</scope>
    <source>
        <strain evidence="4 5">DSM 27192</strain>
    </source>
</reference>
<keyword evidence="5" id="KW-1185">Reference proteome</keyword>
<dbReference type="PROSITE" id="PS50005">
    <property type="entry name" value="TPR"/>
    <property type="match status" value="1"/>
</dbReference>
<dbReference type="OrthoDB" id="2423701at2759"/>
<evidence type="ECO:0000313" key="4">
    <source>
        <dbReference type="EMBL" id="RSH90473.1"/>
    </source>
</evidence>
<comment type="caution">
    <text evidence="4">The sequence shown here is derived from an EMBL/GenBank/DDBJ whole genome shotgun (WGS) entry which is preliminary data.</text>
</comment>
<dbReference type="AlphaFoldDB" id="A0A427YHH6"/>
<evidence type="ECO:0000259" key="3">
    <source>
        <dbReference type="Pfam" id="PF14737"/>
    </source>
</evidence>
<dbReference type="InterPro" id="IPR019734">
    <property type="entry name" value="TPR_rpt"/>
</dbReference>
<dbReference type="InterPro" id="IPR027974">
    <property type="entry name" value="DUF4470"/>
</dbReference>
<name>A0A427YHH6_9TREE</name>
<evidence type="ECO:0000313" key="5">
    <source>
        <dbReference type="Proteomes" id="UP000279259"/>
    </source>
</evidence>
<evidence type="ECO:0000256" key="1">
    <source>
        <dbReference type="PROSITE-ProRule" id="PRU00339"/>
    </source>
</evidence>
<proteinExistence type="predicted"/>
<dbReference type="Pfam" id="PF14737">
    <property type="entry name" value="DUF4470"/>
    <property type="match status" value="1"/>
</dbReference>
<gene>
    <name evidence="4" type="ORF">EHS25_001078</name>
</gene>
<feature type="domain" description="DUF4470" evidence="3">
    <location>
        <begin position="167"/>
        <end position="234"/>
    </location>
</feature>
<sequence>MTLQSSPAPDIAASADARGRGNDWYRQGNMNLAESAYQEAMTLAPDDPLPHSNLAAVYFELGQYAKFAARHKTHLRLAKAPLFSNKFEESGAVLSEVTSEDTRKGLQASLSRVSHIPCSKEGRDSTRKKLLDTVPRYKPLLQTEPEYYSVVHDDAATVIPEDLLATSQPQIVCLLGGIGDARNLLATIFLTVLLEMSPQVALGNRRSYHFTLVDLKPAVFARDLLIFRLRFELAITSRQDPAAAEEIEVTLAYLFAAQVMPKWVSNQLQACISVVLEDLRDSTRIVLGIFYIPEPARERIIRVLLQWT</sequence>
<dbReference type="EMBL" id="RSCD01000010">
    <property type="protein sequence ID" value="RSH90473.1"/>
    <property type="molecule type" value="Genomic_DNA"/>
</dbReference>
<dbReference type="Gene3D" id="1.25.40.10">
    <property type="entry name" value="Tetratricopeptide repeat domain"/>
    <property type="match status" value="1"/>
</dbReference>
<dbReference type="Proteomes" id="UP000279259">
    <property type="component" value="Unassembled WGS sequence"/>
</dbReference>
<organism evidence="4 5">
    <name type="scientific">Saitozyma podzolica</name>
    <dbReference type="NCBI Taxonomy" id="1890683"/>
    <lineage>
        <taxon>Eukaryota</taxon>
        <taxon>Fungi</taxon>
        <taxon>Dikarya</taxon>
        <taxon>Basidiomycota</taxon>
        <taxon>Agaricomycotina</taxon>
        <taxon>Tremellomycetes</taxon>
        <taxon>Tremellales</taxon>
        <taxon>Trimorphomycetaceae</taxon>
        <taxon>Saitozyma</taxon>
    </lineage>
</organism>
<accession>A0A427YHH6</accession>
<feature type="region of interest" description="Disordered" evidence="2">
    <location>
        <begin position="1"/>
        <end position="22"/>
    </location>
</feature>
<keyword evidence="1" id="KW-0802">TPR repeat</keyword>
<protein>
    <recommendedName>
        <fullName evidence="3">DUF4470 domain-containing protein</fullName>
    </recommendedName>
</protein>
<dbReference type="InterPro" id="IPR011990">
    <property type="entry name" value="TPR-like_helical_dom_sf"/>
</dbReference>
<feature type="compositionally biased region" description="Low complexity" evidence="2">
    <location>
        <begin position="1"/>
        <end position="16"/>
    </location>
</feature>